<protein>
    <submittedName>
        <fullName evidence="1">Uncharacterized protein</fullName>
    </submittedName>
</protein>
<reference evidence="1 2" key="1">
    <citation type="submission" date="2020-01" db="EMBL/GenBank/DDBJ databases">
        <title>Draft genome sequence of Cand. Neptunochlamydia vexilliferae K9.</title>
        <authorList>
            <person name="Schulz F."/>
            <person name="Koestlbacher S."/>
            <person name="Wascher F."/>
            <person name="Pizzetti I."/>
            <person name="Horn M."/>
        </authorList>
    </citation>
    <scope>NUCLEOTIDE SEQUENCE [LARGE SCALE GENOMIC DNA]</scope>
    <source>
        <strain evidence="1 2">K9</strain>
    </source>
</reference>
<dbReference type="Proteomes" id="UP001194714">
    <property type="component" value="Unassembled WGS sequence"/>
</dbReference>
<sequence>MSERLLSLIQHSIYTVIFTLPNGGLIETEFETILKANHGIPPLAIVKDLGSDLRCGGRRFCEVHPEVIDIYDAPHKIARLYEHLLKEDELWNEFKKKCADFKKQVQLTEYSNIAPPNQRSKARYHNVDVLVDWGFGQLERYRNLSQKERERLSWLKEYEGELKHWKELVDIGRVGRDFVRKKGLWLECHEEFADCLVKIDISPRADKFACDLVDFIEEQGNKIPEGKHLIGSSEIVESLFGKHKNISERGPKPMGRLILSMASRVGVKPLYKQLLKKSKNAMSMNG</sequence>
<name>A0ABS0B1S8_9BACT</name>
<evidence type="ECO:0000313" key="2">
    <source>
        <dbReference type="Proteomes" id="UP001194714"/>
    </source>
</evidence>
<keyword evidence="2" id="KW-1185">Reference proteome</keyword>
<evidence type="ECO:0000313" key="1">
    <source>
        <dbReference type="EMBL" id="MBF5060144.1"/>
    </source>
</evidence>
<comment type="caution">
    <text evidence="1">The sequence shown here is derived from an EMBL/GenBank/DDBJ whole genome shotgun (WGS) entry which is preliminary data.</text>
</comment>
<gene>
    <name evidence="1" type="ORF">NEPTK9_001674</name>
</gene>
<organism evidence="1 2">
    <name type="scientific">Candidatus Neptunichlamydia vexilliferae</name>
    <dbReference type="NCBI Taxonomy" id="1651774"/>
    <lineage>
        <taxon>Bacteria</taxon>
        <taxon>Pseudomonadati</taxon>
        <taxon>Chlamydiota</taxon>
        <taxon>Chlamydiia</taxon>
        <taxon>Parachlamydiales</taxon>
        <taxon>Simkaniaceae</taxon>
        <taxon>Candidatus Neptunichlamydia</taxon>
    </lineage>
</organism>
<dbReference type="EMBL" id="JAAEJV010000080">
    <property type="protein sequence ID" value="MBF5060144.1"/>
    <property type="molecule type" value="Genomic_DNA"/>
</dbReference>
<accession>A0ABS0B1S8</accession>
<proteinExistence type="predicted"/>